<evidence type="ECO:0000256" key="1">
    <source>
        <dbReference type="SAM" id="MobiDB-lite"/>
    </source>
</evidence>
<gene>
    <name evidence="2" type="ORF">D3Z39_08495</name>
</gene>
<protein>
    <submittedName>
        <fullName evidence="2">Uncharacterized protein</fullName>
    </submittedName>
</protein>
<proteinExistence type="predicted"/>
<organism evidence="2 3">
    <name type="scientific">Anaerotruncus colihominis</name>
    <dbReference type="NCBI Taxonomy" id="169435"/>
    <lineage>
        <taxon>Bacteria</taxon>
        <taxon>Bacillati</taxon>
        <taxon>Bacillota</taxon>
        <taxon>Clostridia</taxon>
        <taxon>Eubacteriales</taxon>
        <taxon>Oscillospiraceae</taxon>
        <taxon>Anaerotruncus</taxon>
    </lineage>
</organism>
<evidence type="ECO:0000313" key="2">
    <source>
        <dbReference type="EMBL" id="NBI78906.1"/>
    </source>
</evidence>
<reference evidence="2 3" key="1">
    <citation type="submission" date="2018-08" db="EMBL/GenBank/DDBJ databases">
        <title>Murine metabolic-syndrome-specific gut microbial biobank.</title>
        <authorList>
            <person name="Liu C."/>
        </authorList>
    </citation>
    <scope>NUCLEOTIDE SEQUENCE [LARGE SCALE GENOMIC DNA]</scope>
    <source>
        <strain evidence="2 3">X69</strain>
    </source>
</reference>
<dbReference type="EMBL" id="QXWZ01000013">
    <property type="protein sequence ID" value="NBI78906.1"/>
    <property type="molecule type" value="Genomic_DNA"/>
</dbReference>
<dbReference type="AlphaFoldDB" id="A0A845RFM5"/>
<name>A0A845RFM5_9FIRM</name>
<feature type="region of interest" description="Disordered" evidence="1">
    <location>
        <begin position="1"/>
        <end position="27"/>
    </location>
</feature>
<evidence type="ECO:0000313" key="3">
    <source>
        <dbReference type="Proteomes" id="UP000446348"/>
    </source>
</evidence>
<comment type="caution">
    <text evidence="2">The sequence shown here is derived from an EMBL/GenBank/DDBJ whole genome shotgun (WGS) entry which is preliminary data.</text>
</comment>
<sequence length="78" mass="8861">MYRTRAKPFSPGRSPRKKVRPAGRKNPVQTKCLPAAECVTDAARLARILQARGIRKTAFHANRAAILHRRTHITEMEE</sequence>
<dbReference type="Proteomes" id="UP000446348">
    <property type="component" value="Unassembled WGS sequence"/>
</dbReference>
<accession>A0A845RFM5</accession>
<feature type="compositionally biased region" description="Basic residues" evidence="1">
    <location>
        <begin position="14"/>
        <end position="23"/>
    </location>
</feature>